<organism evidence="2 3">
    <name type="scientific">Hibiscus syriacus</name>
    <name type="common">Rose of Sharon</name>
    <dbReference type="NCBI Taxonomy" id="106335"/>
    <lineage>
        <taxon>Eukaryota</taxon>
        <taxon>Viridiplantae</taxon>
        <taxon>Streptophyta</taxon>
        <taxon>Embryophyta</taxon>
        <taxon>Tracheophyta</taxon>
        <taxon>Spermatophyta</taxon>
        <taxon>Magnoliopsida</taxon>
        <taxon>eudicotyledons</taxon>
        <taxon>Gunneridae</taxon>
        <taxon>Pentapetalae</taxon>
        <taxon>rosids</taxon>
        <taxon>malvids</taxon>
        <taxon>Malvales</taxon>
        <taxon>Malvaceae</taxon>
        <taxon>Malvoideae</taxon>
        <taxon>Hibiscus</taxon>
    </lineage>
</organism>
<keyword evidence="1" id="KW-0472">Membrane</keyword>
<name>A0A6A2XJR2_HIBSY</name>
<dbReference type="EMBL" id="VEPZ02001381">
    <property type="protein sequence ID" value="KAE8676451.1"/>
    <property type="molecule type" value="Genomic_DNA"/>
</dbReference>
<keyword evidence="3" id="KW-1185">Reference proteome</keyword>
<gene>
    <name evidence="2" type="ORF">F3Y22_tig00111610pilonHSYRG00005</name>
</gene>
<dbReference type="Proteomes" id="UP000436088">
    <property type="component" value="Unassembled WGS sequence"/>
</dbReference>
<accession>A0A6A2XJR2</accession>
<evidence type="ECO:0000313" key="3">
    <source>
        <dbReference type="Proteomes" id="UP000436088"/>
    </source>
</evidence>
<dbReference type="AlphaFoldDB" id="A0A6A2XJR2"/>
<keyword evidence="1" id="KW-1133">Transmembrane helix</keyword>
<keyword evidence="1" id="KW-0812">Transmembrane</keyword>
<protein>
    <submittedName>
        <fullName evidence="2">Uncharacterized protein</fullName>
    </submittedName>
</protein>
<reference evidence="2" key="1">
    <citation type="submission" date="2019-09" db="EMBL/GenBank/DDBJ databases">
        <title>Draft genome information of white flower Hibiscus syriacus.</title>
        <authorList>
            <person name="Kim Y.-M."/>
        </authorList>
    </citation>
    <scope>NUCLEOTIDE SEQUENCE [LARGE SCALE GENOMIC DNA]</scope>
    <source>
        <strain evidence="2">YM2019G1</strain>
    </source>
</reference>
<proteinExistence type="predicted"/>
<comment type="caution">
    <text evidence="2">The sequence shown here is derived from an EMBL/GenBank/DDBJ whole genome shotgun (WGS) entry which is preliminary data.</text>
</comment>
<sequence>MGGEDAESDKIKHCSSQNKAYKEKGEDPKLWGILLFGLIGATATTVAVSQLRRSVDWVFSQGMVEGNLFSWKVSIVFYENCFSAIVFDCCIVELLYGSIVSIFMPQNSHNHLREEVLFEHPSRRNHGEGSEISTKGAMRAGGSMVLVLITSTPSEMTGIGRLKHNIEMTGIGRLKDNMEIKEPISGNPKDIVGAISYHITTQF</sequence>
<feature type="transmembrane region" description="Helical" evidence="1">
    <location>
        <begin position="30"/>
        <end position="48"/>
    </location>
</feature>
<evidence type="ECO:0000256" key="1">
    <source>
        <dbReference type="SAM" id="Phobius"/>
    </source>
</evidence>
<evidence type="ECO:0000313" key="2">
    <source>
        <dbReference type="EMBL" id="KAE8676451.1"/>
    </source>
</evidence>